<dbReference type="EMBL" id="CAJPIZ010009276">
    <property type="protein sequence ID" value="CAG2111745.1"/>
    <property type="molecule type" value="Genomic_DNA"/>
</dbReference>
<dbReference type="InterPro" id="IPR009288">
    <property type="entry name" value="AIG2-like_dom"/>
</dbReference>
<dbReference type="PANTHER" id="PTHR12510">
    <property type="entry name" value="TROPONIN C-AKIN-1 PROTEIN"/>
    <property type="match status" value="1"/>
</dbReference>
<dbReference type="GO" id="GO:0061929">
    <property type="term" value="F:gamma-glutamylaminecyclotransferase activity"/>
    <property type="evidence" value="ECO:0007669"/>
    <property type="project" value="InterPro"/>
</dbReference>
<dbReference type="OrthoDB" id="113620at2759"/>
<reference evidence="4" key="1">
    <citation type="submission" date="2020-11" db="EMBL/GenBank/DDBJ databases">
        <authorList>
            <person name="Tran Van P."/>
        </authorList>
    </citation>
    <scope>NUCLEOTIDE SEQUENCE</scope>
</reference>
<evidence type="ECO:0000256" key="2">
    <source>
        <dbReference type="PIRSR" id="PIRSR639126-1"/>
    </source>
</evidence>
<dbReference type="InterPro" id="IPR036568">
    <property type="entry name" value="GGCT-like_sf"/>
</dbReference>
<dbReference type="EMBL" id="OC863851">
    <property type="protein sequence ID" value="CAD7631315.1"/>
    <property type="molecule type" value="Genomic_DNA"/>
</dbReference>
<dbReference type="SUPFAM" id="SSF110857">
    <property type="entry name" value="Gamma-glutamyl cyclotransferase-like"/>
    <property type="match status" value="2"/>
</dbReference>
<name>A0A7R9KY24_9ACAR</name>
<evidence type="ECO:0000313" key="4">
    <source>
        <dbReference type="EMBL" id="CAD7631315.1"/>
    </source>
</evidence>
<keyword evidence="5" id="KW-1185">Reference proteome</keyword>
<dbReference type="Gene3D" id="3.10.490.10">
    <property type="entry name" value="Gamma-glutamyl cyclotransferase-like"/>
    <property type="match status" value="2"/>
</dbReference>
<evidence type="ECO:0000256" key="1">
    <source>
        <dbReference type="ARBA" id="ARBA00008861"/>
    </source>
</evidence>
<evidence type="ECO:0000313" key="5">
    <source>
        <dbReference type="Proteomes" id="UP000759131"/>
    </source>
</evidence>
<protein>
    <recommendedName>
        <fullName evidence="3">Gamma-glutamylcyclotransferase AIG2-like domain-containing protein</fullName>
    </recommendedName>
</protein>
<dbReference type="Pfam" id="PF06094">
    <property type="entry name" value="GGACT"/>
    <property type="match status" value="1"/>
</dbReference>
<proteinExistence type="inferred from homology"/>
<dbReference type="AlphaFoldDB" id="A0A7R9KY24"/>
<dbReference type="CDD" id="cd06661">
    <property type="entry name" value="GGCT_like"/>
    <property type="match status" value="1"/>
</dbReference>
<gene>
    <name evidence="4" type="ORF">OSB1V03_LOCUS11724</name>
</gene>
<feature type="domain" description="Gamma-glutamylcyclotransferase AIG2-like" evidence="3">
    <location>
        <begin position="207"/>
        <end position="320"/>
    </location>
</feature>
<evidence type="ECO:0000259" key="3">
    <source>
        <dbReference type="Pfam" id="PF06094"/>
    </source>
</evidence>
<feature type="active site" description="Proton acceptor" evidence="2">
    <location>
        <position position="286"/>
    </location>
</feature>
<feature type="non-terminal residue" evidence="4">
    <location>
        <position position="1"/>
    </location>
</feature>
<dbReference type="Proteomes" id="UP000759131">
    <property type="component" value="Unassembled WGS sequence"/>
</dbReference>
<sequence>MFELLKILMSNFQYDIPNASVANCDIWGQHDWAHPVKITIQITLSTYFNPTFGTGIDHIGYNTIISKGPIIITLIHILVPLSVIKITRHGFTKLMIQSKLGHIKTQPTRNGIISHETLNTIGLFGNIPVKTRPFARTRTYKSGQYIASSYISVSQCFTLRIVGLIRLGASGSIVANVYSVPGVTGHSTKGSYQYTGLLHKVLAKFYVFFYGTLKKGQPNHHFMANDIANGRCDYVCGGHTVDKWPLIIASKYNIPCLLYKQGYGKQVFGELYSLDISLLEFLDYAESKVILYKRKETQIVRSDNGTICKAWVYFIMEFKPELLDRDTFDCYDTYGNHGLPFDEAHDPERDEYDPNTDIVKRFLVFVYGTLKPGQPNHYILKDPAYGVAEWVCTAETKDKWPLCNQELLNLAID</sequence>
<accession>A0A7R9KY24</accession>
<dbReference type="GO" id="GO:0005829">
    <property type="term" value="C:cytosol"/>
    <property type="evidence" value="ECO:0007669"/>
    <property type="project" value="TreeGrafter"/>
</dbReference>
<organism evidence="4">
    <name type="scientific">Medioppia subpectinata</name>
    <dbReference type="NCBI Taxonomy" id="1979941"/>
    <lineage>
        <taxon>Eukaryota</taxon>
        <taxon>Metazoa</taxon>
        <taxon>Ecdysozoa</taxon>
        <taxon>Arthropoda</taxon>
        <taxon>Chelicerata</taxon>
        <taxon>Arachnida</taxon>
        <taxon>Acari</taxon>
        <taxon>Acariformes</taxon>
        <taxon>Sarcoptiformes</taxon>
        <taxon>Oribatida</taxon>
        <taxon>Brachypylina</taxon>
        <taxon>Oppioidea</taxon>
        <taxon>Oppiidae</taxon>
        <taxon>Medioppia</taxon>
    </lineage>
</organism>
<comment type="similarity">
    <text evidence="1">Belongs to the gamma-glutamylcyclotransferase family.</text>
</comment>
<dbReference type="InterPro" id="IPR039126">
    <property type="entry name" value="GGACT"/>
</dbReference>
<dbReference type="InterPro" id="IPR013024">
    <property type="entry name" value="GGCT-like"/>
</dbReference>
<dbReference type="PANTHER" id="PTHR12510:SF4">
    <property type="entry name" value="GAMMA-GLUTAMYLAMINECYCLOTRANSFERASE"/>
    <property type="match status" value="1"/>
</dbReference>